<dbReference type="GO" id="GO:0005524">
    <property type="term" value="F:ATP binding"/>
    <property type="evidence" value="ECO:0007669"/>
    <property type="project" value="UniProtKB-KW"/>
</dbReference>
<evidence type="ECO:0000256" key="8">
    <source>
        <dbReference type="ARBA" id="ARBA00032386"/>
    </source>
</evidence>
<dbReference type="RefSeq" id="WP_179481388.1">
    <property type="nucleotide sequence ID" value="NZ_JACCFW010000001.1"/>
</dbReference>
<dbReference type="InterPro" id="IPR043129">
    <property type="entry name" value="ATPase_NBD"/>
</dbReference>
<name>A0A853DJV8_9MICO</name>
<evidence type="ECO:0000256" key="4">
    <source>
        <dbReference type="ARBA" id="ARBA00022679"/>
    </source>
</evidence>
<dbReference type="SUPFAM" id="SSF53067">
    <property type="entry name" value="Actin-like ATPase domain"/>
    <property type="match status" value="1"/>
</dbReference>
<dbReference type="PROSITE" id="PS01125">
    <property type="entry name" value="ROK"/>
    <property type="match status" value="1"/>
</dbReference>
<evidence type="ECO:0000256" key="2">
    <source>
        <dbReference type="ARBA" id="ARBA00012323"/>
    </source>
</evidence>
<protein>
    <recommendedName>
        <fullName evidence="3">Glucokinase</fullName>
        <ecNumber evidence="2">2.7.1.2</ecNumber>
    </recommendedName>
    <alternativeName>
        <fullName evidence="8">Glucose kinase</fullName>
    </alternativeName>
</protein>
<keyword evidence="6 9" id="KW-0418">Kinase</keyword>
<evidence type="ECO:0000256" key="5">
    <source>
        <dbReference type="ARBA" id="ARBA00022741"/>
    </source>
</evidence>
<comment type="caution">
    <text evidence="9">The sequence shown here is derived from an EMBL/GenBank/DDBJ whole genome shotgun (WGS) entry which is preliminary data.</text>
</comment>
<evidence type="ECO:0000313" key="10">
    <source>
        <dbReference type="Proteomes" id="UP000571817"/>
    </source>
</evidence>
<evidence type="ECO:0000256" key="1">
    <source>
        <dbReference type="ARBA" id="ARBA00006479"/>
    </source>
</evidence>
<dbReference type="GO" id="GO:0005737">
    <property type="term" value="C:cytoplasm"/>
    <property type="evidence" value="ECO:0007669"/>
    <property type="project" value="InterPro"/>
</dbReference>
<dbReference type="Proteomes" id="UP000571817">
    <property type="component" value="Unassembled WGS sequence"/>
</dbReference>
<gene>
    <name evidence="9" type="ORF">HNR15_002004</name>
</gene>
<dbReference type="NCBIfam" id="TIGR00744">
    <property type="entry name" value="ROK_glcA_fam"/>
    <property type="match status" value="1"/>
</dbReference>
<proteinExistence type="inferred from homology"/>
<dbReference type="PANTHER" id="PTHR18964">
    <property type="entry name" value="ROK (REPRESSOR, ORF, KINASE) FAMILY"/>
    <property type="match status" value="1"/>
</dbReference>
<organism evidence="9 10">
    <name type="scientific">Allobranchiibius huperziae</name>
    <dbReference type="NCBI Taxonomy" id="1874116"/>
    <lineage>
        <taxon>Bacteria</taxon>
        <taxon>Bacillati</taxon>
        <taxon>Actinomycetota</taxon>
        <taxon>Actinomycetes</taxon>
        <taxon>Micrococcales</taxon>
        <taxon>Dermacoccaceae</taxon>
        <taxon>Allobranchiibius</taxon>
    </lineage>
</organism>
<dbReference type="Gene3D" id="3.30.420.40">
    <property type="match status" value="2"/>
</dbReference>
<evidence type="ECO:0000256" key="6">
    <source>
        <dbReference type="ARBA" id="ARBA00022777"/>
    </source>
</evidence>
<sequence>MVTSIGIDVGGTKIAAGRVDEKGSIVARARRSTPAQSPDAIATAIAELIAELHTEDVAAVGVACAGYIDRAGTTVLFSPNLAWRDEPLKERVATNTDLPVIIENDANAAAYGEFVHGAGRDLGHMVMVTVGTGVGGGIVSNGKLFRGAYGIGGELGHMLLVPGGRLCGCGNRGCVEAYGSGTALTRDARELVRSGAQFGRRLTDLCDGDADKLTGAMVTTAALEGDVASIDLLAQVGNWLGEATSSMASLLDPEGFVIGGGVADAGELLIDPMRSAYGRSLTGRGYRPVASFVRAELGNDAGVIGVAALAVNPGDR</sequence>
<keyword evidence="5" id="KW-0547">Nucleotide-binding</keyword>
<reference evidence="9 10" key="1">
    <citation type="submission" date="2020-07" db="EMBL/GenBank/DDBJ databases">
        <title>Sequencing the genomes of 1000 actinobacteria strains.</title>
        <authorList>
            <person name="Klenk H.-P."/>
        </authorList>
    </citation>
    <scope>NUCLEOTIDE SEQUENCE [LARGE SCALE GENOMIC DNA]</scope>
    <source>
        <strain evidence="9 10">DSM 29531</strain>
    </source>
</reference>
<keyword evidence="4 9" id="KW-0808">Transferase</keyword>
<comment type="similarity">
    <text evidence="1">Belongs to the ROK (NagC/XylR) family.</text>
</comment>
<dbReference type="InterPro" id="IPR000600">
    <property type="entry name" value="ROK"/>
</dbReference>
<dbReference type="EC" id="2.7.1.2" evidence="2"/>
<dbReference type="InterPro" id="IPR049874">
    <property type="entry name" value="ROK_cs"/>
</dbReference>
<evidence type="ECO:0000256" key="7">
    <source>
        <dbReference type="ARBA" id="ARBA00022840"/>
    </source>
</evidence>
<dbReference type="InterPro" id="IPR004654">
    <property type="entry name" value="ROK_glcA"/>
</dbReference>
<dbReference type="PANTHER" id="PTHR18964:SF173">
    <property type="entry name" value="GLUCOKINASE"/>
    <property type="match status" value="1"/>
</dbReference>
<keyword evidence="7" id="KW-0067">ATP-binding</keyword>
<dbReference type="EMBL" id="JACCFW010000001">
    <property type="protein sequence ID" value="NYJ75041.1"/>
    <property type="molecule type" value="Genomic_DNA"/>
</dbReference>
<dbReference type="Pfam" id="PF00480">
    <property type="entry name" value="ROK"/>
    <property type="match status" value="1"/>
</dbReference>
<evidence type="ECO:0000256" key="3">
    <source>
        <dbReference type="ARBA" id="ARBA00014701"/>
    </source>
</evidence>
<dbReference type="GO" id="GO:0004340">
    <property type="term" value="F:glucokinase activity"/>
    <property type="evidence" value="ECO:0007669"/>
    <property type="project" value="UniProtKB-EC"/>
</dbReference>
<keyword evidence="10" id="KW-1185">Reference proteome</keyword>
<dbReference type="AlphaFoldDB" id="A0A853DJV8"/>
<accession>A0A853DJV8</accession>
<dbReference type="GO" id="GO:0006096">
    <property type="term" value="P:glycolytic process"/>
    <property type="evidence" value="ECO:0007669"/>
    <property type="project" value="InterPro"/>
</dbReference>
<evidence type="ECO:0000313" key="9">
    <source>
        <dbReference type="EMBL" id="NYJ75041.1"/>
    </source>
</evidence>